<evidence type="ECO:0000256" key="7">
    <source>
        <dbReference type="ARBA" id="ARBA00023010"/>
    </source>
</evidence>
<dbReference type="InterPro" id="IPR005665">
    <property type="entry name" value="SecF_bac"/>
</dbReference>
<evidence type="ECO:0000256" key="5">
    <source>
        <dbReference type="ARBA" id="ARBA00022927"/>
    </source>
</evidence>
<feature type="transmembrane region" description="Helical" evidence="9">
    <location>
        <begin position="20"/>
        <end position="41"/>
    </location>
</feature>
<evidence type="ECO:0000313" key="12">
    <source>
        <dbReference type="EMBL" id="HHR48479.1"/>
    </source>
</evidence>
<feature type="transmembrane region" description="Helical" evidence="9">
    <location>
        <begin position="241"/>
        <end position="258"/>
    </location>
</feature>
<keyword evidence="3 9" id="KW-1003">Cell membrane</keyword>
<dbReference type="HAMAP" id="MF_01464_B">
    <property type="entry name" value="SecF_B"/>
    <property type="match status" value="1"/>
</dbReference>
<feature type="transmembrane region" description="Helical" evidence="9">
    <location>
        <begin position="270"/>
        <end position="289"/>
    </location>
</feature>
<feature type="transmembrane region" description="Helical" evidence="9">
    <location>
        <begin position="341"/>
        <end position="359"/>
    </location>
</feature>
<keyword evidence="6 9" id="KW-1133">Transmembrane helix</keyword>
<comment type="subunit">
    <text evidence="9">Forms a complex with SecD. Part of the essential Sec protein translocation apparatus which comprises SecA, SecYEG and auxiliary proteins SecDF. Other proteins may also be involved.</text>
</comment>
<proteinExistence type="inferred from homology"/>
<evidence type="ECO:0000256" key="1">
    <source>
        <dbReference type="ARBA" id="ARBA00004651"/>
    </source>
</evidence>
<feature type="transmembrane region" description="Helical" evidence="9">
    <location>
        <begin position="379"/>
        <end position="405"/>
    </location>
</feature>
<keyword evidence="7 9" id="KW-0811">Translocation</keyword>
<feature type="domain" description="Protein export membrane protein SecD/SecF C-terminal" evidence="10">
    <location>
        <begin position="112"/>
        <end position="294"/>
    </location>
</feature>
<reference evidence="12" key="1">
    <citation type="journal article" date="2020" name="mSystems">
        <title>Genome- and Community-Level Interaction Insights into Carbon Utilization and Element Cycling Functions of Hydrothermarchaeota in Hydrothermal Sediment.</title>
        <authorList>
            <person name="Zhou Z."/>
            <person name="Liu Y."/>
            <person name="Xu W."/>
            <person name="Pan J."/>
            <person name="Luo Z.H."/>
            <person name="Li M."/>
        </authorList>
    </citation>
    <scope>NUCLEOTIDE SEQUENCE [LARGE SCALE GENOMIC DNA]</scope>
    <source>
        <strain evidence="12">SpSt-791</strain>
    </source>
</reference>
<keyword evidence="5 9" id="KW-0653">Protein transport</keyword>
<dbReference type="AlphaFoldDB" id="A0A7V5XZI4"/>
<name>A0A7V5XZI4_UNCW3</name>
<keyword evidence="8 9" id="KW-0472">Membrane</keyword>
<sequence>MIQFIKKTNIDFLGKRKIFYIISLSLVIISIISLIVIGPRYGVDFTGGSLYVIRFSKEVSIEEIRNSLKDLNVHNPTIQRSLESYEYLIKIDLKELPYGGGFSTQLIEKLKERIKDSNPEILKEEVVGPRISKELQKITFFALLVGIGGILIYVSFRFNFRFGTAAVLALIHDALITLGFIVLTRTTVNIPIVAALLTIIGYSVNDSIVVSDRVRENLKKLRKEGFEFIANLSINETLSRTVLTSLTTLFVTFLIWFLGTADIKDFGKVLSIGIITGTYSSIFIVAALVTDWEKRAPSRRYKLKTLIIMFSTTLFLGYLPWAPATYASLFALLFPYFIRNPFFYSLFFFLYFFLSIITINQLEKIWGKDAKKITADEVLGILTTFFLIPINLKTLILGFFLFRFYDIFKLPFLRKVEKLEGGLGVVLDDVLAGVLANLTLRIILILWQ</sequence>
<dbReference type="GO" id="GO:0043952">
    <property type="term" value="P:protein transport by the Sec complex"/>
    <property type="evidence" value="ECO:0007669"/>
    <property type="project" value="UniProtKB-UniRule"/>
</dbReference>
<dbReference type="GO" id="GO:0006629">
    <property type="term" value="P:lipid metabolic process"/>
    <property type="evidence" value="ECO:0007669"/>
    <property type="project" value="InterPro"/>
</dbReference>
<evidence type="ECO:0000259" key="11">
    <source>
        <dbReference type="Pfam" id="PF04608"/>
    </source>
</evidence>
<accession>A0A7V5XZI4</accession>
<dbReference type="InterPro" id="IPR055344">
    <property type="entry name" value="SecD_SecF_C_bact"/>
</dbReference>
<dbReference type="GO" id="GO:0065002">
    <property type="term" value="P:intracellular protein transmembrane transport"/>
    <property type="evidence" value="ECO:0007669"/>
    <property type="project" value="UniProtKB-UniRule"/>
</dbReference>
<dbReference type="EMBL" id="DTHS01000017">
    <property type="protein sequence ID" value="HHR48479.1"/>
    <property type="molecule type" value="Genomic_DNA"/>
</dbReference>
<dbReference type="PANTHER" id="PTHR30081">
    <property type="entry name" value="PROTEIN-EXPORT MEMBRANE PROTEIN SEC"/>
    <property type="match status" value="1"/>
</dbReference>
<dbReference type="PANTHER" id="PTHR30081:SF8">
    <property type="entry name" value="PROTEIN TRANSLOCASE SUBUNIT SECF"/>
    <property type="match status" value="1"/>
</dbReference>
<dbReference type="NCBIfam" id="TIGR00916">
    <property type="entry name" value="2A0604s01"/>
    <property type="match status" value="1"/>
</dbReference>
<dbReference type="NCBIfam" id="TIGR00966">
    <property type="entry name" value="transloc_SecF"/>
    <property type="match status" value="1"/>
</dbReference>
<dbReference type="GO" id="GO:0006605">
    <property type="term" value="P:protein targeting"/>
    <property type="evidence" value="ECO:0007669"/>
    <property type="project" value="UniProtKB-UniRule"/>
</dbReference>
<dbReference type="GO" id="GO:0008962">
    <property type="term" value="F:phosphatidylglycerophosphatase activity"/>
    <property type="evidence" value="ECO:0007669"/>
    <property type="project" value="InterPro"/>
</dbReference>
<evidence type="ECO:0000259" key="10">
    <source>
        <dbReference type="Pfam" id="PF02355"/>
    </source>
</evidence>
<dbReference type="GO" id="GO:0015450">
    <property type="term" value="F:protein-transporting ATPase activity"/>
    <property type="evidence" value="ECO:0007669"/>
    <property type="project" value="InterPro"/>
</dbReference>
<feature type="transmembrane region" description="Helical" evidence="9">
    <location>
        <begin position="190"/>
        <end position="210"/>
    </location>
</feature>
<dbReference type="CDD" id="cd06971">
    <property type="entry name" value="PgpA"/>
    <property type="match status" value="1"/>
</dbReference>
<evidence type="ECO:0000256" key="2">
    <source>
        <dbReference type="ARBA" id="ARBA00022448"/>
    </source>
</evidence>
<protein>
    <recommendedName>
        <fullName evidence="9">Protein-export membrane protein SecF</fullName>
    </recommendedName>
</protein>
<evidence type="ECO:0000256" key="6">
    <source>
        <dbReference type="ARBA" id="ARBA00022989"/>
    </source>
</evidence>
<feature type="transmembrane region" description="Helical" evidence="9">
    <location>
        <begin position="163"/>
        <end position="184"/>
    </location>
</feature>
<comment type="caution">
    <text evidence="12">The sequence shown here is derived from an EMBL/GenBank/DDBJ whole genome shotgun (WGS) entry which is preliminary data.</text>
</comment>
<organism evidence="12">
    <name type="scientific">candidate division WOR-3 bacterium</name>
    <dbReference type="NCBI Taxonomy" id="2052148"/>
    <lineage>
        <taxon>Bacteria</taxon>
        <taxon>Bacteria division WOR-3</taxon>
    </lineage>
</organism>
<feature type="transmembrane region" description="Helical" evidence="9">
    <location>
        <begin position="138"/>
        <end position="156"/>
    </location>
</feature>
<dbReference type="SUPFAM" id="SSF101307">
    <property type="entry name" value="YutG-like"/>
    <property type="match status" value="1"/>
</dbReference>
<dbReference type="InterPro" id="IPR022646">
    <property type="entry name" value="SecD/SecF_CS"/>
</dbReference>
<dbReference type="InterPro" id="IPR048634">
    <property type="entry name" value="SecD_SecF_C"/>
</dbReference>
<dbReference type="GO" id="GO:0005886">
    <property type="term" value="C:plasma membrane"/>
    <property type="evidence" value="ECO:0007669"/>
    <property type="project" value="UniProtKB-SubCell"/>
</dbReference>
<dbReference type="InterPro" id="IPR022813">
    <property type="entry name" value="SecD/SecF_arch_bac"/>
</dbReference>
<comment type="subcellular location">
    <subcellularLocation>
        <location evidence="1 9">Cell membrane</location>
        <topology evidence="1 9">Multi-pass membrane protein</topology>
    </subcellularLocation>
</comment>
<evidence type="ECO:0000256" key="4">
    <source>
        <dbReference type="ARBA" id="ARBA00022692"/>
    </source>
</evidence>
<dbReference type="InterPro" id="IPR007686">
    <property type="entry name" value="YutG/PgpA"/>
</dbReference>
<gene>
    <name evidence="9 12" type="primary">secF</name>
    <name evidence="12" type="ORF">ENV79_02395</name>
</gene>
<dbReference type="Pfam" id="PF04608">
    <property type="entry name" value="PgpA"/>
    <property type="match status" value="1"/>
</dbReference>
<dbReference type="PRINTS" id="PR01755">
    <property type="entry name" value="SECFTRNLCASE"/>
</dbReference>
<dbReference type="InterPro" id="IPR036681">
    <property type="entry name" value="PgpA-like_sf"/>
</dbReference>
<keyword evidence="2 9" id="KW-0813">Transport</keyword>
<evidence type="ECO:0000256" key="9">
    <source>
        <dbReference type="HAMAP-Rule" id="MF_01464"/>
    </source>
</evidence>
<dbReference type="Pfam" id="PF02355">
    <property type="entry name" value="SecD_SecF_C"/>
    <property type="match status" value="1"/>
</dbReference>
<dbReference type="InterPro" id="IPR022645">
    <property type="entry name" value="SecD/SecF_bac"/>
</dbReference>
<keyword evidence="4 9" id="KW-0812">Transmembrane</keyword>
<comment type="similarity">
    <text evidence="9">Belongs to the SecD/SecF family. SecF subfamily.</text>
</comment>
<evidence type="ECO:0000256" key="3">
    <source>
        <dbReference type="ARBA" id="ARBA00022475"/>
    </source>
</evidence>
<feature type="transmembrane region" description="Helical" evidence="9">
    <location>
        <begin position="301"/>
        <end position="321"/>
    </location>
</feature>
<dbReference type="Gene3D" id="1.20.1640.10">
    <property type="entry name" value="Multidrug efflux transporter AcrB transmembrane domain"/>
    <property type="match status" value="1"/>
</dbReference>
<evidence type="ECO:0000256" key="8">
    <source>
        <dbReference type="ARBA" id="ARBA00023136"/>
    </source>
</evidence>
<feature type="transmembrane region" description="Helical" evidence="9">
    <location>
        <begin position="425"/>
        <end position="447"/>
    </location>
</feature>
<feature type="domain" description="YutG/PgpA" evidence="11">
    <location>
        <begin position="310"/>
        <end position="443"/>
    </location>
</feature>
<dbReference type="SUPFAM" id="SSF82866">
    <property type="entry name" value="Multidrug efflux transporter AcrB transmembrane domain"/>
    <property type="match status" value="1"/>
</dbReference>
<comment type="function">
    <text evidence="9">Part of the Sec protein translocase complex. Interacts with the SecYEG preprotein conducting channel. SecDF uses the proton motive force (PMF) to complete protein translocation after the ATP-dependent function of SecA.</text>
</comment>
<dbReference type="Pfam" id="PF07549">
    <property type="entry name" value="Sec_GG"/>
    <property type="match status" value="1"/>
</dbReference>
<comment type="caution">
    <text evidence="9">Lacks conserved residue(s) required for the propagation of feature annotation.</text>
</comment>